<evidence type="ECO:0000313" key="2">
    <source>
        <dbReference type="EMBL" id="MBV7272139.1"/>
    </source>
</evidence>
<dbReference type="InterPro" id="IPR050669">
    <property type="entry name" value="Hemerythrin"/>
</dbReference>
<name>A0A949TG23_9CLOT</name>
<reference evidence="2" key="1">
    <citation type="submission" date="2020-12" db="EMBL/GenBank/DDBJ databases">
        <title>Clostridium thailandense sp. nov., a novel acetogenic bacterium isolated from peat land soil in Thailand.</title>
        <authorList>
            <person name="Chaikitkaew S."/>
            <person name="Birkeland N.K."/>
        </authorList>
    </citation>
    <scope>NUCLEOTIDE SEQUENCE</scope>
    <source>
        <strain evidence="2">PL3</strain>
    </source>
</reference>
<dbReference type="GO" id="GO:0046872">
    <property type="term" value="F:metal ion binding"/>
    <property type="evidence" value="ECO:0007669"/>
    <property type="project" value="InterPro"/>
</dbReference>
<organism evidence="2 3">
    <name type="scientific">Clostridium thailandense</name>
    <dbReference type="NCBI Taxonomy" id="2794346"/>
    <lineage>
        <taxon>Bacteria</taxon>
        <taxon>Bacillati</taxon>
        <taxon>Bacillota</taxon>
        <taxon>Clostridia</taxon>
        <taxon>Eubacteriales</taxon>
        <taxon>Clostridiaceae</taxon>
        <taxon>Clostridium</taxon>
    </lineage>
</organism>
<accession>A0A949TG23</accession>
<dbReference type="Pfam" id="PF01814">
    <property type="entry name" value="Hemerythrin"/>
    <property type="match status" value="1"/>
</dbReference>
<evidence type="ECO:0000313" key="3">
    <source>
        <dbReference type="Proteomes" id="UP000694308"/>
    </source>
</evidence>
<dbReference type="AlphaFoldDB" id="A0A949TG23"/>
<dbReference type="InterPro" id="IPR012312">
    <property type="entry name" value="Hemerythrin-like"/>
</dbReference>
<keyword evidence="3" id="KW-1185">Reference proteome</keyword>
<dbReference type="EMBL" id="JAEEGC010000019">
    <property type="protein sequence ID" value="MBV7272139.1"/>
    <property type="molecule type" value="Genomic_DNA"/>
</dbReference>
<dbReference type="CDD" id="cd12107">
    <property type="entry name" value="Hemerythrin"/>
    <property type="match status" value="1"/>
</dbReference>
<sequence>MLLKWDDSFLVGVEKIDNQHKELFEIINKFLTAMIEGKGKSEITTTLNFLESYVIKHFNEEERLLIDRNKEAYDIQFQQHEAFKNEIIKLKDRFSKSGITSTLVIETQKSVTSWCRNHIIKIDKELASFMKD</sequence>
<protein>
    <submittedName>
        <fullName evidence="2">Hemerythrin family protein</fullName>
    </submittedName>
</protein>
<dbReference type="PANTHER" id="PTHR37164:SF1">
    <property type="entry name" value="BACTERIOHEMERYTHRIN"/>
    <property type="match status" value="1"/>
</dbReference>
<feature type="domain" description="Hemerythrin-like" evidence="1">
    <location>
        <begin position="12"/>
        <end position="127"/>
    </location>
</feature>
<dbReference type="Proteomes" id="UP000694308">
    <property type="component" value="Unassembled WGS sequence"/>
</dbReference>
<dbReference type="PANTHER" id="PTHR37164">
    <property type="entry name" value="BACTERIOHEMERYTHRIN"/>
    <property type="match status" value="1"/>
</dbReference>
<proteinExistence type="predicted"/>
<comment type="caution">
    <text evidence="2">The sequence shown here is derived from an EMBL/GenBank/DDBJ whole genome shotgun (WGS) entry which is preliminary data.</text>
</comment>
<dbReference type="RefSeq" id="WP_218319173.1">
    <property type="nucleotide sequence ID" value="NZ_JAEEGC010000019.1"/>
</dbReference>
<evidence type="ECO:0000259" key="1">
    <source>
        <dbReference type="Pfam" id="PF01814"/>
    </source>
</evidence>
<dbReference type="NCBIfam" id="TIGR02481">
    <property type="entry name" value="hemeryth_dom"/>
    <property type="match status" value="1"/>
</dbReference>
<dbReference type="NCBIfam" id="NF033749">
    <property type="entry name" value="bact_hemeryth"/>
    <property type="match status" value="1"/>
</dbReference>
<gene>
    <name evidence="2" type="ORF">I6U48_04300</name>
</gene>
<dbReference type="InterPro" id="IPR012827">
    <property type="entry name" value="Hemerythrin_metal-bd"/>
</dbReference>